<accession>A0AA38FNE4</accession>
<gene>
    <name evidence="1" type="ORF">KI387_010987</name>
</gene>
<organism evidence="1 2">
    <name type="scientific">Taxus chinensis</name>
    <name type="common">Chinese yew</name>
    <name type="synonym">Taxus wallichiana var. chinensis</name>
    <dbReference type="NCBI Taxonomy" id="29808"/>
    <lineage>
        <taxon>Eukaryota</taxon>
        <taxon>Viridiplantae</taxon>
        <taxon>Streptophyta</taxon>
        <taxon>Embryophyta</taxon>
        <taxon>Tracheophyta</taxon>
        <taxon>Spermatophyta</taxon>
        <taxon>Pinopsida</taxon>
        <taxon>Pinidae</taxon>
        <taxon>Conifers II</taxon>
        <taxon>Cupressales</taxon>
        <taxon>Taxaceae</taxon>
        <taxon>Taxus</taxon>
    </lineage>
</organism>
<dbReference type="Proteomes" id="UP000824469">
    <property type="component" value="Unassembled WGS sequence"/>
</dbReference>
<proteinExistence type="predicted"/>
<reference evidence="1 2" key="1">
    <citation type="journal article" date="2021" name="Nat. Plants">
        <title>The Taxus genome provides insights into paclitaxel biosynthesis.</title>
        <authorList>
            <person name="Xiong X."/>
            <person name="Gou J."/>
            <person name="Liao Q."/>
            <person name="Li Y."/>
            <person name="Zhou Q."/>
            <person name="Bi G."/>
            <person name="Li C."/>
            <person name="Du R."/>
            <person name="Wang X."/>
            <person name="Sun T."/>
            <person name="Guo L."/>
            <person name="Liang H."/>
            <person name="Lu P."/>
            <person name="Wu Y."/>
            <person name="Zhang Z."/>
            <person name="Ro D.K."/>
            <person name="Shang Y."/>
            <person name="Huang S."/>
            <person name="Yan J."/>
        </authorList>
    </citation>
    <scope>NUCLEOTIDE SEQUENCE [LARGE SCALE GENOMIC DNA]</scope>
    <source>
        <strain evidence="1">Ta-2019</strain>
    </source>
</reference>
<dbReference type="EMBL" id="JAHRHJ020000008">
    <property type="protein sequence ID" value="KAH9306583.1"/>
    <property type="molecule type" value="Genomic_DNA"/>
</dbReference>
<evidence type="ECO:0000313" key="2">
    <source>
        <dbReference type="Proteomes" id="UP000824469"/>
    </source>
</evidence>
<comment type="caution">
    <text evidence="1">The sequence shown here is derived from an EMBL/GenBank/DDBJ whole genome shotgun (WGS) entry which is preliminary data.</text>
</comment>
<name>A0AA38FNE4_TAXCH</name>
<sequence length="53" mass="5817">LKTREAFWNATTIWTGRRGYTTAAPHRAAVMDRSLKAGGRAGAVTKRPCSGRR</sequence>
<keyword evidence="2" id="KW-1185">Reference proteome</keyword>
<protein>
    <submittedName>
        <fullName evidence="1">Uncharacterized protein</fullName>
    </submittedName>
</protein>
<feature type="non-terminal residue" evidence="1">
    <location>
        <position position="1"/>
    </location>
</feature>
<evidence type="ECO:0000313" key="1">
    <source>
        <dbReference type="EMBL" id="KAH9306583.1"/>
    </source>
</evidence>
<dbReference type="AlphaFoldDB" id="A0AA38FNE4"/>
<feature type="non-terminal residue" evidence="1">
    <location>
        <position position="53"/>
    </location>
</feature>